<proteinExistence type="predicted"/>
<dbReference type="AlphaFoldDB" id="A0A8S4Q3L9"/>
<gene>
    <name evidence="1" type="ORF">OFUS_LOCUS24321</name>
</gene>
<dbReference type="Proteomes" id="UP000749559">
    <property type="component" value="Unassembled WGS sequence"/>
</dbReference>
<keyword evidence="2" id="KW-1185">Reference proteome</keyword>
<organism evidence="1 2">
    <name type="scientific">Owenia fusiformis</name>
    <name type="common">Polychaete worm</name>
    <dbReference type="NCBI Taxonomy" id="6347"/>
    <lineage>
        <taxon>Eukaryota</taxon>
        <taxon>Metazoa</taxon>
        <taxon>Spiralia</taxon>
        <taxon>Lophotrochozoa</taxon>
        <taxon>Annelida</taxon>
        <taxon>Polychaeta</taxon>
        <taxon>Sedentaria</taxon>
        <taxon>Canalipalpata</taxon>
        <taxon>Sabellida</taxon>
        <taxon>Oweniida</taxon>
        <taxon>Oweniidae</taxon>
        <taxon>Owenia</taxon>
    </lineage>
</organism>
<evidence type="ECO:0000313" key="1">
    <source>
        <dbReference type="EMBL" id="CAH1800436.1"/>
    </source>
</evidence>
<protein>
    <submittedName>
        <fullName evidence="1">Uncharacterized protein</fullName>
    </submittedName>
</protein>
<reference evidence="1" key="1">
    <citation type="submission" date="2022-03" db="EMBL/GenBank/DDBJ databases">
        <authorList>
            <person name="Martin C."/>
        </authorList>
    </citation>
    <scope>NUCLEOTIDE SEQUENCE</scope>
</reference>
<feature type="non-terminal residue" evidence="1">
    <location>
        <position position="1"/>
    </location>
</feature>
<accession>A0A8S4Q3L9</accession>
<comment type="caution">
    <text evidence="1">The sequence shown here is derived from an EMBL/GenBank/DDBJ whole genome shotgun (WGS) entry which is preliminary data.</text>
</comment>
<evidence type="ECO:0000313" key="2">
    <source>
        <dbReference type="Proteomes" id="UP000749559"/>
    </source>
</evidence>
<name>A0A8S4Q3L9_OWEFU</name>
<dbReference type="EMBL" id="CAIIXF020000012">
    <property type="protein sequence ID" value="CAH1800436.1"/>
    <property type="molecule type" value="Genomic_DNA"/>
</dbReference>
<sequence length="99" mass="11292">GGRCIVSAEAMYHNSCRKYYLASKRQNTNTCDKVIDSSFTFSCKYIDETVLTGGPIIVTLDSLHNMFQRHMSEHNPTIPTPKYRRLDNFKSGLSIHFGE</sequence>